<comment type="caution">
    <text evidence="1">The sequence shown here is derived from an EMBL/GenBank/DDBJ whole genome shotgun (WGS) entry which is preliminary data.</text>
</comment>
<dbReference type="EMBL" id="VOMB01000024">
    <property type="protein sequence ID" value="MBU9766579.1"/>
    <property type="molecule type" value="Genomic_DNA"/>
</dbReference>
<gene>
    <name evidence="1" type="ORF">FR943_22400</name>
</gene>
<organism evidence="1 2">
    <name type="scientific">[Mycobacterium] fortunisiensis</name>
    <dbReference type="NCBI Taxonomy" id="2600579"/>
    <lineage>
        <taxon>Bacteria</taxon>
        <taxon>Bacillati</taxon>
        <taxon>Actinomycetota</taxon>
        <taxon>Actinomycetes</taxon>
        <taxon>Mycobacteriales</taxon>
        <taxon>Mycobacteriaceae</taxon>
        <taxon>Mycolicibacterium</taxon>
    </lineage>
</organism>
<accession>A0ABS6KSW0</accession>
<evidence type="ECO:0000313" key="1">
    <source>
        <dbReference type="EMBL" id="MBU9766579.1"/>
    </source>
</evidence>
<dbReference type="RefSeq" id="WP_217160452.1">
    <property type="nucleotide sequence ID" value="NZ_VOMB01000024.1"/>
</dbReference>
<protein>
    <submittedName>
        <fullName evidence="1">Uncharacterized protein</fullName>
    </submittedName>
</protein>
<reference evidence="1 2" key="1">
    <citation type="journal article" date="2021" name="Sci. Rep.">
        <title>Phenotypic and genomic hallmarks of a novel, potentially pathogenic rapidly growing Mycobacterium species related to the Mycobacterium fortuitum complex.</title>
        <authorList>
            <person name="Gharbi R."/>
            <person name="Khanna V."/>
            <person name="Frigui W."/>
            <person name="Mhenni B."/>
            <person name="Brosch R."/>
            <person name="Mardassi H."/>
        </authorList>
    </citation>
    <scope>NUCLEOTIDE SEQUENCE [LARGE SCALE GENOMIC DNA]</scope>
    <source>
        <strain evidence="1 2">TNTM28</strain>
    </source>
</reference>
<name>A0ABS6KSW0_9MYCO</name>
<proteinExistence type="predicted"/>
<sequence>MAGFVVADVDYDQFGGGEFAAVEELRQQLPVAARLSRQMAGSDRPDYALAVLERPIKYHPADEFDWGRCQSEFVGEDAAGRFVWIYAVIIASLMAGTQLHAGMKGFPVRFAYVIDNTLGRDEQLDFDKCDYISYAMIDDLPEQPTPAKPRVQ</sequence>
<dbReference type="Proteomes" id="UP000812982">
    <property type="component" value="Unassembled WGS sequence"/>
</dbReference>
<keyword evidence="2" id="KW-1185">Reference proteome</keyword>
<evidence type="ECO:0000313" key="2">
    <source>
        <dbReference type="Proteomes" id="UP000812982"/>
    </source>
</evidence>